<reference evidence="2" key="2">
    <citation type="submission" date="2023-06" db="EMBL/GenBank/DDBJ databases">
        <authorList>
            <consortium name="Lawrence Berkeley National Laboratory"/>
            <person name="Haridas S."/>
            <person name="Hensen N."/>
            <person name="Bonometti L."/>
            <person name="Westerberg I."/>
            <person name="Brannstrom I.O."/>
            <person name="Guillou S."/>
            <person name="Cros-Aarteil S."/>
            <person name="Calhoun S."/>
            <person name="Kuo A."/>
            <person name="Mondo S."/>
            <person name="Pangilinan J."/>
            <person name="Riley R."/>
            <person name="Labutti K."/>
            <person name="Andreopoulos B."/>
            <person name="Lipzen A."/>
            <person name="Chen C."/>
            <person name="Yanf M."/>
            <person name="Daum C."/>
            <person name="Ng V."/>
            <person name="Clum A."/>
            <person name="Steindorff A."/>
            <person name="Ohm R."/>
            <person name="Martin F."/>
            <person name="Silar P."/>
            <person name="Natvig D."/>
            <person name="Lalanne C."/>
            <person name="Gautier V."/>
            <person name="Ament-Velasquez S.L."/>
            <person name="Kruys A."/>
            <person name="Hutchinson M.I."/>
            <person name="Powell A.J."/>
            <person name="Barry K."/>
            <person name="Miller A.N."/>
            <person name="Grigoriev I.V."/>
            <person name="Debuchy R."/>
            <person name="Gladieux P."/>
            <person name="Thoren M.H."/>
            <person name="Johannesson H."/>
        </authorList>
    </citation>
    <scope>NUCLEOTIDE SEQUENCE</scope>
    <source>
        <strain evidence="2">CBS 118394</strain>
    </source>
</reference>
<dbReference type="Proteomes" id="UP001283341">
    <property type="component" value="Unassembled WGS sequence"/>
</dbReference>
<dbReference type="AlphaFoldDB" id="A0AAE0IC08"/>
<gene>
    <name evidence="2" type="ORF">B0H66DRAFT_192466</name>
</gene>
<evidence type="ECO:0000313" key="2">
    <source>
        <dbReference type="EMBL" id="KAK3322154.1"/>
    </source>
</evidence>
<reference evidence="2" key="1">
    <citation type="journal article" date="2023" name="Mol. Phylogenet. Evol.">
        <title>Genome-scale phylogeny and comparative genomics of the fungal order Sordariales.</title>
        <authorList>
            <person name="Hensen N."/>
            <person name="Bonometti L."/>
            <person name="Westerberg I."/>
            <person name="Brannstrom I.O."/>
            <person name="Guillou S."/>
            <person name="Cros-Aarteil S."/>
            <person name="Calhoun S."/>
            <person name="Haridas S."/>
            <person name="Kuo A."/>
            <person name="Mondo S."/>
            <person name="Pangilinan J."/>
            <person name="Riley R."/>
            <person name="LaButti K."/>
            <person name="Andreopoulos B."/>
            <person name="Lipzen A."/>
            <person name="Chen C."/>
            <person name="Yan M."/>
            <person name="Daum C."/>
            <person name="Ng V."/>
            <person name="Clum A."/>
            <person name="Steindorff A."/>
            <person name="Ohm R.A."/>
            <person name="Martin F."/>
            <person name="Silar P."/>
            <person name="Natvig D.O."/>
            <person name="Lalanne C."/>
            <person name="Gautier V."/>
            <person name="Ament-Velasquez S.L."/>
            <person name="Kruys A."/>
            <person name="Hutchinson M.I."/>
            <person name="Powell A.J."/>
            <person name="Barry K."/>
            <person name="Miller A.N."/>
            <person name="Grigoriev I.V."/>
            <person name="Debuchy R."/>
            <person name="Gladieux P."/>
            <person name="Hiltunen Thoren M."/>
            <person name="Johannesson H."/>
        </authorList>
    </citation>
    <scope>NUCLEOTIDE SEQUENCE</scope>
    <source>
        <strain evidence="2">CBS 118394</strain>
    </source>
</reference>
<keyword evidence="3" id="KW-1185">Reference proteome</keyword>
<evidence type="ECO:0000256" key="1">
    <source>
        <dbReference type="SAM" id="SignalP"/>
    </source>
</evidence>
<protein>
    <recommendedName>
        <fullName evidence="4">Secreted protein</fullName>
    </recommendedName>
</protein>
<sequence length="132" mass="14262">MWEHDCSLSAGARLLLLLLLSSPPHDLEERFPSQQASSSEITTAGRRTGLKTSCALVSGESLGLFSFLVPVAVVSRAAFSQPRTPSPVSCYTTSLVFFRSTICVANHECSFCPSARTWQSSVFSSDRSKPTS</sequence>
<comment type="caution">
    <text evidence="2">The sequence shown here is derived from an EMBL/GenBank/DDBJ whole genome shotgun (WGS) entry which is preliminary data.</text>
</comment>
<keyword evidence="1" id="KW-0732">Signal</keyword>
<organism evidence="2 3">
    <name type="scientific">Apodospora peruviana</name>
    <dbReference type="NCBI Taxonomy" id="516989"/>
    <lineage>
        <taxon>Eukaryota</taxon>
        <taxon>Fungi</taxon>
        <taxon>Dikarya</taxon>
        <taxon>Ascomycota</taxon>
        <taxon>Pezizomycotina</taxon>
        <taxon>Sordariomycetes</taxon>
        <taxon>Sordariomycetidae</taxon>
        <taxon>Sordariales</taxon>
        <taxon>Lasiosphaeriaceae</taxon>
        <taxon>Apodospora</taxon>
    </lineage>
</organism>
<feature type="signal peptide" evidence="1">
    <location>
        <begin position="1"/>
        <end position="29"/>
    </location>
</feature>
<dbReference type="EMBL" id="JAUEDM010000003">
    <property type="protein sequence ID" value="KAK3322154.1"/>
    <property type="molecule type" value="Genomic_DNA"/>
</dbReference>
<name>A0AAE0IC08_9PEZI</name>
<feature type="chain" id="PRO_5042255690" description="Secreted protein" evidence="1">
    <location>
        <begin position="30"/>
        <end position="132"/>
    </location>
</feature>
<accession>A0AAE0IC08</accession>
<proteinExistence type="predicted"/>
<evidence type="ECO:0000313" key="3">
    <source>
        <dbReference type="Proteomes" id="UP001283341"/>
    </source>
</evidence>
<evidence type="ECO:0008006" key="4">
    <source>
        <dbReference type="Google" id="ProtNLM"/>
    </source>
</evidence>